<sequence>MSDSILPILEKSSSYSRQSLADQNLKHSRVSLIEENDSSDVNSIVIGKEYFTNNSQNDSTEFNSKKKLNSKTGSNKKKSYRSIVTLAGLLTPNSLIINGMYLTTSWLQYPESDLQTEKIGIPSYPLNVPIFTPNFNEHTF</sequence>
<protein>
    <submittedName>
        <fullName evidence="2">Uncharacterized protein</fullName>
    </submittedName>
</protein>
<accession>A0A1R0H3H3</accession>
<feature type="region of interest" description="Disordered" evidence="1">
    <location>
        <begin position="53"/>
        <end position="77"/>
    </location>
</feature>
<keyword evidence="3" id="KW-1185">Reference proteome</keyword>
<dbReference type="Proteomes" id="UP000187455">
    <property type="component" value="Unassembled WGS sequence"/>
</dbReference>
<reference evidence="2 3" key="1">
    <citation type="journal article" date="2016" name="Mol. Biol. Evol.">
        <title>Genome-Wide Survey of Gut Fungi (Harpellales) Reveals the First Horizontally Transferred Ubiquitin Gene from a Mosquito Host.</title>
        <authorList>
            <person name="Wang Y."/>
            <person name="White M.M."/>
            <person name="Kvist S."/>
            <person name="Moncalvo J.M."/>
        </authorList>
    </citation>
    <scope>NUCLEOTIDE SEQUENCE [LARGE SCALE GENOMIC DNA]</scope>
    <source>
        <strain evidence="2 3">ALG-7-W6</strain>
    </source>
</reference>
<evidence type="ECO:0000313" key="3">
    <source>
        <dbReference type="Proteomes" id="UP000187455"/>
    </source>
</evidence>
<dbReference type="AlphaFoldDB" id="A0A1R0H3H3"/>
<evidence type="ECO:0000313" key="2">
    <source>
        <dbReference type="EMBL" id="OLY83690.1"/>
    </source>
</evidence>
<name>A0A1R0H3H3_9FUNG</name>
<evidence type="ECO:0000256" key="1">
    <source>
        <dbReference type="SAM" id="MobiDB-lite"/>
    </source>
</evidence>
<feature type="compositionally biased region" description="Polar residues" evidence="1">
    <location>
        <begin position="53"/>
        <end position="62"/>
    </location>
</feature>
<dbReference type="EMBL" id="LSSL01000787">
    <property type="protein sequence ID" value="OLY83690.1"/>
    <property type="molecule type" value="Genomic_DNA"/>
</dbReference>
<feature type="compositionally biased region" description="Basic residues" evidence="1">
    <location>
        <begin position="65"/>
        <end position="77"/>
    </location>
</feature>
<organism evidence="2 3">
    <name type="scientific">Smittium mucronatum</name>
    <dbReference type="NCBI Taxonomy" id="133383"/>
    <lineage>
        <taxon>Eukaryota</taxon>
        <taxon>Fungi</taxon>
        <taxon>Fungi incertae sedis</taxon>
        <taxon>Zoopagomycota</taxon>
        <taxon>Kickxellomycotina</taxon>
        <taxon>Harpellomycetes</taxon>
        <taxon>Harpellales</taxon>
        <taxon>Legeriomycetaceae</taxon>
        <taxon>Smittium</taxon>
    </lineage>
</organism>
<comment type="caution">
    <text evidence="2">The sequence shown here is derived from an EMBL/GenBank/DDBJ whole genome shotgun (WGS) entry which is preliminary data.</text>
</comment>
<proteinExistence type="predicted"/>
<gene>
    <name evidence="2" type="ORF">AYI68_g2161</name>
</gene>